<organism evidence="2 3">
    <name type="scientific">Datura stramonium</name>
    <name type="common">Jimsonweed</name>
    <name type="synonym">Common thornapple</name>
    <dbReference type="NCBI Taxonomy" id="4076"/>
    <lineage>
        <taxon>Eukaryota</taxon>
        <taxon>Viridiplantae</taxon>
        <taxon>Streptophyta</taxon>
        <taxon>Embryophyta</taxon>
        <taxon>Tracheophyta</taxon>
        <taxon>Spermatophyta</taxon>
        <taxon>Magnoliopsida</taxon>
        <taxon>eudicotyledons</taxon>
        <taxon>Gunneridae</taxon>
        <taxon>Pentapetalae</taxon>
        <taxon>asterids</taxon>
        <taxon>lamiids</taxon>
        <taxon>Solanales</taxon>
        <taxon>Solanaceae</taxon>
        <taxon>Solanoideae</taxon>
        <taxon>Datureae</taxon>
        <taxon>Datura</taxon>
    </lineage>
</organism>
<proteinExistence type="predicted"/>
<comment type="caution">
    <text evidence="2">The sequence shown here is derived from an EMBL/GenBank/DDBJ whole genome shotgun (WGS) entry which is preliminary data.</text>
</comment>
<evidence type="ECO:0000313" key="2">
    <source>
        <dbReference type="EMBL" id="MCD9640964.1"/>
    </source>
</evidence>
<feature type="region of interest" description="Disordered" evidence="1">
    <location>
        <begin position="1"/>
        <end position="57"/>
    </location>
</feature>
<feature type="compositionally biased region" description="Polar residues" evidence="1">
    <location>
        <begin position="18"/>
        <end position="54"/>
    </location>
</feature>
<feature type="compositionally biased region" description="Low complexity" evidence="1">
    <location>
        <begin position="1"/>
        <end position="17"/>
    </location>
</feature>
<accession>A0ABS8V2A3</accession>
<protein>
    <submittedName>
        <fullName evidence="2">Uncharacterized protein</fullName>
    </submittedName>
</protein>
<sequence length="156" mass="17256">MVESSSEESNSKNLSPNTKEFTPTRQQLVMASVSLQVATSTENSKPSKENSPIISSHDRELLDALVSSDVERFSNLQGKDIYEEGGEEDELAQCFANVVKKADISPRQMIKKNKSHERKKSSDSILIGRTLPMRSAKQVTLFTKFYAKLSSGAGKN</sequence>
<name>A0ABS8V2A3_DATST</name>
<gene>
    <name evidence="2" type="ORF">HAX54_026759</name>
</gene>
<dbReference type="EMBL" id="JACEIK010003251">
    <property type="protein sequence ID" value="MCD9640964.1"/>
    <property type="molecule type" value="Genomic_DNA"/>
</dbReference>
<evidence type="ECO:0000313" key="3">
    <source>
        <dbReference type="Proteomes" id="UP000823775"/>
    </source>
</evidence>
<reference evidence="2 3" key="1">
    <citation type="journal article" date="2021" name="BMC Genomics">
        <title>Datura genome reveals duplications of psychoactive alkaloid biosynthetic genes and high mutation rate following tissue culture.</title>
        <authorList>
            <person name="Rajewski A."/>
            <person name="Carter-House D."/>
            <person name="Stajich J."/>
            <person name="Litt A."/>
        </authorList>
    </citation>
    <scope>NUCLEOTIDE SEQUENCE [LARGE SCALE GENOMIC DNA]</scope>
    <source>
        <strain evidence="2">AR-01</strain>
    </source>
</reference>
<evidence type="ECO:0000256" key="1">
    <source>
        <dbReference type="SAM" id="MobiDB-lite"/>
    </source>
</evidence>
<keyword evidence="3" id="KW-1185">Reference proteome</keyword>
<dbReference type="Proteomes" id="UP000823775">
    <property type="component" value="Unassembled WGS sequence"/>
</dbReference>